<sequence>MFIKPRYMILLKLQWSIIPTLIP</sequence>
<reference evidence="1" key="1">
    <citation type="submission" date="2014-09" db="EMBL/GenBank/DDBJ databases">
        <authorList>
            <person name="Magalhaes I.L.F."/>
            <person name="Oliveira U."/>
            <person name="Santos F.R."/>
            <person name="Vidigal T.H.D.A."/>
            <person name="Brescovit A.D."/>
            <person name="Santos A.J."/>
        </authorList>
    </citation>
    <scope>NUCLEOTIDE SEQUENCE</scope>
    <source>
        <tissue evidence="1">Shoot tissue taken approximately 20 cm above the soil surface</tissue>
    </source>
</reference>
<protein>
    <submittedName>
        <fullName evidence="1">Uncharacterized protein</fullName>
    </submittedName>
</protein>
<name>A0A0A8YNG6_ARUDO</name>
<dbReference type="EMBL" id="GBRH01273673">
    <property type="protein sequence ID" value="JAD24222.1"/>
    <property type="molecule type" value="Transcribed_RNA"/>
</dbReference>
<accession>A0A0A8YNG6</accession>
<proteinExistence type="predicted"/>
<dbReference type="AlphaFoldDB" id="A0A0A8YNG6"/>
<organism evidence="1">
    <name type="scientific">Arundo donax</name>
    <name type="common">Giant reed</name>
    <name type="synonym">Donax arundinaceus</name>
    <dbReference type="NCBI Taxonomy" id="35708"/>
    <lineage>
        <taxon>Eukaryota</taxon>
        <taxon>Viridiplantae</taxon>
        <taxon>Streptophyta</taxon>
        <taxon>Embryophyta</taxon>
        <taxon>Tracheophyta</taxon>
        <taxon>Spermatophyta</taxon>
        <taxon>Magnoliopsida</taxon>
        <taxon>Liliopsida</taxon>
        <taxon>Poales</taxon>
        <taxon>Poaceae</taxon>
        <taxon>PACMAD clade</taxon>
        <taxon>Arundinoideae</taxon>
        <taxon>Arundineae</taxon>
        <taxon>Arundo</taxon>
    </lineage>
</organism>
<reference evidence="1" key="2">
    <citation type="journal article" date="2015" name="Data Brief">
        <title>Shoot transcriptome of the giant reed, Arundo donax.</title>
        <authorList>
            <person name="Barrero R.A."/>
            <person name="Guerrero F.D."/>
            <person name="Moolhuijzen P."/>
            <person name="Goolsby J.A."/>
            <person name="Tidwell J."/>
            <person name="Bellgard S.E."/>
            <person name="Bellgard M.I."/>
        </authorList>
    </citation>
    <scope>NUCLEOTIDE SEQUENCE</scope>
    <source>
        <tissue evidence="1">Shoot tissue taken approximately 20 cm above the soil surface</tissue>
    </source>
</reference>
<evidence type="ECO:0000313" key="1">
    <source>
        <dbReference type="EMBL" id="JAD24222.1"/>
    </source>
</evidence>